<evidence type="ECO:0000259" key="12">
    <source>
        <dbReference type="PROSITE" id="PS51674"/>
    </source>
</evidence>
<dbReference type="GO" id="GO:0046872">
    <property type="term" value="F:metal ion binding"/>
    <property type="evidence" value="ECO:0007669"/>
    <property type="project" value="UniProtKB-KW"/>
</dbReference>
<reference evidence="13 14" key="1">
    <citation type="journal article" date="2014" name="Int. J. Syst. Evol. Microbiol.">
        <title>Streptomyces hoynatensis sp. nov., isolated from deep marine sediment.</title>
        <authorList>
            <person name="Veyisoglu A."/>
            <person name="Sahin N."/>
        </authorList>
    </citation>
    <scope>NUCLEOTIDE SEQUENCE [LARGE SCALE GENOMIC DNA]</scope>
    <source>
        <strain evidence="13 14">KCTC 29097</strain>
    </source>
</reference>
<evidence type="ECO:0000313" key="13">
    <source>
        <dbReference type="EMBL" id="RKN35980.1"/>
    </source>
</evidence>
<evidence type="ECO:0000256" key="2">
    <source>
        <dbReference type="ARBA" id="ARBA00004496"/>
    </source>
</evidence>
<dbReference type="GO" id="GO:0047134">
    <property type="term" value="F:protein-disulfide reductase [NAD(P)H] activity"/>
    <property type="evidence" value="ECO:0007669"/>
    <property type="project" value="TreeGrafter"/>
</dbReference>
<name>A0A3A9YFT6_9ACTN</name>
<dbReference type="RefSeq" id="WP_120685084.1">
    <property type="nucleotide sequence ID" value="NZ_RBAL01000034.1"/>
</dbReference>
<keyword evidence="11" id="KW-0804">Transcription</keyword>
<sequence length="226" mass="26820">MEVDLERRWMTRPDRACRGEPLEIFFEKTNEAKAKAICRTCPVLHECRRDTLGEPYGVWGGRTAKQRKAIRKRTLDRAASWSRERRLEWGRICHDIYRRVRDWGRVRECTGLAGQLAEELAREWRLFQESNGPTIPEGPKLLRPNWPKGRPRADAWVWHSHQVRAANILGRTADSQWYRVQTFSGRAHVQPWVHVGDIQIFTTVEIPVMERLDRERYNKERRRRAA</sequence>
<comment type="subcellular location">
    <subcellularLocation>
        <location evidence="2">Cytoplasm</location>
    </subcellularLocation>
</comment>
<comment type="cofactor">
    <cofactor evidence="1">
        <name>[4Fe-4S] cluster</name>
        <dbReference type="ChEBI" id="CHEBI:49883"/>
    </cofactor>
</comment>
<feature type="domain" description="4Fe-4S Wbl-type" evidence="12">
    <location>
        <begin position="16"/>
        <end position="69"/>
    </location>
</feature>
<dbReference type="AlphaFoldDB" id="A0A3A9YFT6"/>
<keyword evidence="14" id="KW-1185">Reference proteome</keyword>
<evidence type="ECO:0000256" key="10">
    <source>
        <dbReference type="ARBA" id="ARBA00023157"/>
    </source>
</evidence>
<accession>A0A3A9YFT6</accession>
<evidence type="ECO:0000256" key="11">
    <source>
        <dbReference type="ARBA" id="ARBA00023163"/>
    </source>
</evidence>
<comment type="similarity">
    <text evidence="3">Belongs to the WhiB family.</text>
</comment>
<keyword evidence="9" id="KW-0238">DNA-binding</keyword>
<evidence type="ECO:0000256" key="4">
    <source>
        <dbReference type="ARBA" id="ARBA00022485"/>
    </source>
</evidence>
<evidence type="ECO:0000256" key="5">
    <source>
        <dbReference type="ARBA" id="ARBA00022723"/>
    </source>
</evidence>
<keyword evidence="6" id="KW-0408">Iron</keyword>
<dbReference type="GO" id="GO:0005737">
    <property type="term" value="C:cytoplasm"/>
    <property type="evidence" value="ECO:0007669"/>
    <property type="project" value="UniProtKB-SubCell"/>
</dbReference>
<dbReference type="InterPro" id="IPR003482">
    <property type="entry name" value="Whib"/>
</dbReference>
<dbReference type="GO" id="GO:0045892">
    <property type="term" value="P:negative regulation of DNA-templated transcription"/>
    <property type="evidence" value="ECO:0007669"/>
    <property type="project" value="TreeGrafter"/>
</dbReference>
<evidence type="ECO:0000256" key="3">
    <source>
        <dbReference type="ARBA" id="ARBA00006597"/>
    </source>
</evidence>
<evidence type="ECO:0000256" key="1">
    <source>
        <dbReference type="ARBA" id="ARBA00001966"/>
    </source>
</evidence>
<dbReference type="GO" id="GO:0045454">
    <property type="term" value="P:cell redox homeostasis"/>
    <property type="evidence" value="ECO:0007669"/>
    <property type="project" value="TreeGrafter"/>
</dbReference>
<dbReference type="OrthoDB" id="4236327at2"/>
<evidence type="ECO:0000256" key="6">
    <source>
        <dbReference type="ARBA" id="ARBA00023004"/>
    </source>
</evidence>
<dbReference type="GO" id="GO:0003677">
    <property type="term" value="F:DNA binding"/>
    <property type="evidence" value="ECO:0007669"/>
    <property type="project" value="UniProtKB-KW"/>
</dbReference>
<evidence type="ECO:0000313" key="14">
    <source>
        <dbReference type="Proteomes" id="UP000272474"/>
    </source>
</evidence>
<dbReference type="PROSITE" id="PS51674">
    <property type="entry name" value="4FE4S_WBL"/>
    <property type="match status" value="1"/>
</dbReference>
<keyword evidence="4" id="KW-0004">4Fe-4S</keyword>
<keyword evidence="10" id="KW-1015">Disulfide bond</keyword>
<dbReference type="InterPro" id="IPR034768">
    <property type="entry name" value="4FE4S_WBL"/>
</dbReference>
<organism evidence="13 14">
    <name type="scientific">Streptomyces hoynatensis</name>
    <dbReference type="NCBI Taxonomy" id="1141874"/>
    <lineage>
        <taxon>Bacteria</taxon>
        <taxon>Bacillati</taxon>
        <taxon>Actinomycetota</taxon>
        <taxon>Actinomycetes</taxon>
        <taxon>Kitasatosporales</taxon>
        <taxon>Streptomycetaceae</taxon>
        <taxon>Streptomyces</taxon>
    </lineage>
</organism>
<proteinExistence type="inferred from homology"/>
<evidence type="ECO:0000256" key="7">
    <source>
        <dbReference type="ARBA" id="ARBA00023014"/>
    </source>
</evidence>
<evidence type="ECO:0000256" key="8">
    <source>
        <dbReference type="ARBA" id="ARBA00023015"/>
    </source>
</evidence>
<comment type="caution">
    <text evidence="13">The sequence shown here is derived from an EMBL/GenBank/DDBJ whole genome shotgun (WGS) entry which is preliminary data.</text>
</comment>
<protein>
    <submittedName>
        <fullName evidence="13">WhiB family transcriptional regulator</fullName>
    </submittedName>
</protein>
<dbReference type="PANTHER" id="PTHR38839">
    <property type="entry name" value="TRANSCRIPTIONAL REGULATOR WHID-RELATED"/>
    <property type="match status" value="1"/>
</dbReference>
<dbReference type="Pfam" id="PF02467">
    <property type="entry name" value="Whib"/>
    <property type="match status" value="1"/>
</dbReference>
<keyword evidence="5" id="KW-0479">Metal-binding</keyword>
<evidence type="ECO:0000256" key="9">
    <source>
        <dbReference type="ARBA" id="ARBA00023125"/>
    </source>
</evidence>
<dbReference type="GO" id="GO:0051539">
    <property type="term" value="F:4 iron, 4 sulfur cluster binding"/>
    <property type="evidence" value="ECO:0007669"/>
    <property type="project" value="UniProtKB-KW"/>
</dbReference>
<gene>
    <name evidence="13" type="ORF">D7294_30585</name>
</gene>
<keyword evidence="7" id="KW-0411">Iron-sulfur</keyword>
<dbReference type="EMBL" id="RBAL01000034">
    <property type="protein sequence ID" value="RKN35980.1"/>
    <property type="molecule type" value="Genomic_DNA"/>
</dbReference>
<dbReference type="Proteomes" id="UP000272474">
    <property type="component" value="Unassembled WGS sequence"/>
</dbReference>
<keyword evidence="8" id="KW-0805">Transcription regulation</keyword>